<dbReference type="Pfam" id="PF02518">
    <property type="entry name" value="HATPase_c"/>
    <property type="match status" value="1"/>
</dbReference>
<dbReference type="InterPro" id="IPR036890">
    <property type="entry name" value="HATPase_C_sf"/>
</dbReference>
<keyword evidence="16" id="KW-1185">Reference proteome</keyword>
<keyword evidence="9 12" id="KW-1133">Transmembrane helix</keyword>
<proteinExistence type="predicted"/>
<dbReference type="Gene3D" id="3.30.565.10">
    <property type="entry name" value="Histidine kinase-like ATPase, C-terminal domain"/>
    <property type="match status" value="1"/>
</dbReference>
<protein>
    <submittedName>
        <fullName evidence="15">Sensor histidine kinase</fullName>
    </submittedName>
</protein>
<dbReference type="EMBL" id="RBZM01000008">
    <property type="protein sequence ID" value="RKP49864.1"/>
    <property type="molecule type" value="Genomic_DNA"/>
</dbReference>
<keyword evidence="8" id="KW-0067">ATP-binding</keyword>
<evidence type="ECO:0000256" key="11">
    <source>
        <dbReference type="ARBA" id="ARBA00023136"/>
    </source>
</evidence>
<keyword evidence="2" id="KW-1003">Cell membrane</keyword>
<evidence type="ECO:0000259" key="14">
    <source>
        <dbReference type="Pfam" id="PF06580"/>
    </source>
</evidence>
<evidence type="ECO:0000256" key="2">
    <source>
        <dbReference type="ARBA" id="ARBA00022475"/>
    </source>
</evidence>
<evidence type="ECO:0000256" key="7">
    <source>
        <dbReference type="ARBA" id="ARBA00022777"/>
    </source>
</evidence>
<organism evidence="15 16">
    <name type="scientific">Cohnella endophytica</name>
    <dbReference type="NCBI Taxonomy" id="2419778"/>
    <lineage>
        <taxon>Bacteria</taxon>
        <taxon>Bacillati</taxon>
        <taxon>Bacillota</taxon>
        <taxon>Bacilli</taxon>
        <taxon>Bacillales</taxon>
        <taxon>Paenibacillaceae</taxon>
        <taxon>Cohnella</taxon>
    </lineage>
</organism>
<accession>A0A494XP81</accession>
<evidence type="ECO:0000256" key="10">
    <source>
        <dbReference type="ARBA" id="ARBA00023012"/>
    </source>
</evidence>
<dbReference type="GO" id="GO:0005886">
    <property type="term" value="C:plasma membrane"/>
    <property type="evidence" value="ECO:0007669"/>
    <property type="project" value="UniProtKB-SubCell"/>
</dbReference>
<keyword evidence="5 12" id="KW-0812">Transmembrane</keyword>
<dbReference type="InterPro" id="IPR003594">
    <property type="entry name" value="HATPase_dom"/>
</dbReference>
<evidence type="ECO:0000256" key="8">
    <source>
        <dbReference type="ARBA" id="ARBA00022840"/>
    </source>
</evidence>
<feature type="domain" description="Histidine kinase/HSP90-like ATPase" evidence="13">
    <location>
        <begin position="464"/>
        <end position="548"/>
    </location>
</feature>
<evidence type="ECO:0000256" key="3">
    <source>
        <dbReference type="ARBA" id="ARBA00022553"/>
    </source>
</evidence>
<evidence type="ECO:0000256" key="4">
    <source>
        <dbReference type="ARBA" id="ARBA00022679"/>
    </source>
</evidence>
<evidence type="ECO:0000313" key="16">
    <source>
        <dbReference type="Proteomes" id="UP000282076"/>
    </source>
</evidence>
<name>A0A494XP81_9BACL</name>
<evidence type="ECO:0000256" key="5">
    <source>
        <dbReference type="ARBA" id="ARBA00022692"/>
    </source>
</evidence>
<comment type="caution">
    <text evidence="15">The sequence shown here is derived from an EMBL/GenBank/DDBJ whole genome shotgun (WGS) entry which is preliminary data.</text>
</comment>
<evidence type="ECO:0000259" key="13">
    <source>
        <dbReference type="Pfam" id="PF02518"/>
    </source>
</evidence>
<keyword evidence="11 12" id="KW-0472">Membrane</keyword>
<sequence length="592" mass="67503">MRRYMNTMSLKSKITLAFVCFILLPFGILGMYSYDQSQRYMRAQAISNSQTTAKQIKYAIENKIDLIESVSNNITYNYRLQSFLGDPYSADDISLDNYFNYASPLLNYAMLFQKVNIQKISVYMTNKTIPEGFGAFYYEEKLRKEPWYDAFIRSESKSRWLFRPGAAPSDDLYSFAQKMIAIDGKELGVTVVDVNARELLGPAIAIDGKQSIRIEDERRTVLALQGRPIEDGDWPLLGTGGWPADESYVRSGGHLFVAESLNGVRLSLILATEMPPVLMSLQVATNWAFIATLLVLLYAFYSMLKMMLRKMKRSIEQMDQAIESGFRPIPIERNDEFGVISERFNLLLGKVTGLMADAIRKETIHKDAQLIALQSQINPHFIYNTLDIFSAKMELAGQFDVSEAMTDFGKMMRYNMDGQSKFTTLEAELRHLEQYVSLQRVKYGDRLRVRIDVPASLLPIRVIKFILQPIVENSIKHGFFQRDSLTVEVVGSLDAAGRLKIVVRDDGIGIAEQRLTLLNERFRASQYAPIAGSDRESIGLGNINERLKLFYGTEYPLRMNGVEGRFAETEITIPCNMESLEEINHVYRVDHR</sequence>
<dbReference type="GO" id="GO:0005524">
    <property type="term" value="F:ATP binding"/>
    <property type="evidence" value="ECO:0007669"/>
    <property type="project" value="UniProtKB-KW"/>
</dbReference>
<comment type="subcellular location">
    <subcellularLocation>
        <location evidence="1">Cell membrane</location>
        <topology evidence="1">Multi-pass membrane protein</topology>
    </subcellularLocation>
</comment>
<dbReference type="SUPFAM" id="SSF55874">
    <property type="entry name" value="ATPase domain of HSP90 chaperone/DNA topoisomerase II/histidine kinase"/>
    <property type="match status" value="1"/>
</dbReference>
<gene>
    <name evidence="15" type="ORF">D7Z26_18710</name>
</gene>
<feature type="transmembrane region" description="Helical" evidence="12">
    <location>
        <begin position="284"/>
        <end position="304"/>
    </location>
</feature>
<keyword evidence="7 15" id="KW-0418">Kinase</keyword>
<keyword evidence="3" id="KW-0597">Phosphoprotein</keyword>
<evidence type="ECO:0000256" key="6">
    <source>
        <dbReference type="ARBA" id="ARBA00022741"/>
    </source>
</evidence>
<dbReference type="RefSeq" id="WP_120978547.1">
    <property type="nucleotide sequence ID" value="NZ_RBZM01000008.1"/>
</dbReference>
<feature type="domain" description="Signal transduction histidine kinase internal region" evidence="14">
    <location>
        <begin position="368"/>
        <end position="447"/>
    </location>
</feature>
<evidence type="ECO:0000313" key="15">
    <source>
        <dbReference type="EMBL" id="RKP49864.1"/>
    </source>
</evidence>
<keyword evidence="4" id="KW-0808">Transferase</keyword>
<evidence type="ECO:0000256" key="1">
    <source>
        <dbReference type="ARBA" id="ARBA00004651"/>
    </source>
</evidence>
<dbReference type="PANTHER" id="PTHR34220:SF11">
    <property type="entry name" value="SENSOR PROTEIN KINASE HPTS"/>
    <property type="match status" value="1"/>
</dbReference>
<evidence type="ECO:0000256" key="12">
    <source>
        <dbReference type="SAM" id="Phobius"/>
    </source>
</evidence>
<dbReference type="PANTHER" id="PTHR34220">
    <property type="entry name" value="SENSOR HISTIDINE KINASE YPDA"/>
    <property type="match status" value="1"/>
</dbReference>
<dbReference type="OrthoDB" id="9809348at2"/>
<dbReference type="GO" id="GO:0000155">
    <property type="term" value="F:phosphorelay sensor kinase activity"/>
    <property type="evidence" value="ECO:0007669"/>
    <property type="project" value="InterPro"/>
</dbReference>
<dbReference type="AlphaFoldDB" id="A0A494XP81"/>
<dbReference type="InterPro" id="IPR050640">
    <property type="entry name" value="Bact_2-comp_sensor_kinase"/>
</dbReference>
<keyword evidence="6" id="KW-0547">Nucleotide-binding</keyword>
<keyword evidence="10" id="KW-0902">Two-component regulatory system</keyword>
<dbReference type="InterPro" id="IPR010559">
    <property type="entry name" value="Sig_transdc_His_kin_internal"/>
</dbReference>
<evidence type="ECO:0000256" key="9">
    <source>
        <dbReference type="ARBA" id="ARBA00022989"/>
    </source>
</evidence>
<reference evidence="15 16" key="1">
    <citation type="submission" date="2018-10" db="EMBL/GenBank/DDBJ databases">
        <title>Cohnella sp. M2MS4P-1, whole genome shotgun sequence.</title>
        <authorList>
            <person name="Tuo L."/>
        </authorList>
    </citation>
    <scope>NUCLEOTIDE SEQUENCE [LARGE SCALE GENOMIC DNA]</scope>
    <source>
        <strain evidence="15 16">M2MS4P-1</strain>
    </source>
</reference>
<dbReference type="Pfam" id="PF06580">
    <property type="entry name" value="His_kinase"/>
    <property type="match status" value="1"/>
</dbReference>
<dbReference type="Proteomes" id="UP000282076">
    <property type="component" value="Unassembled WGS sequence"/>
</dbReference>